<feature type="transmembrane region" description="Helical" evidence="6">
    <location>
        <begin position="113"/>
        <end position="134"/>
    </location>
</feature>
<dbReference type="Pfam" id="PF14880">
    <property type="entry name" value="COX14"/>
    <property type="match status" value="1"/>
</dbReference>
<keyword evidence="2 6" id="KW-0812">Transmembrane</keyword>
<evidence type="ECO:0000256" key="3">
    <source>
        <dbReference type="ARBA" id="ARBA00022989"/>
    </source>
</evidence>
<evidence type="ECO:0000256" key="4">
    <source>
        <dbReference type="ARBA" id="ARBA00023136"/>
    </source>
</evidence>
<feature type="region of interest" description="Disordered" evidence="5">
    <location>
        <begin position="1"/>
        <end position="73"/>
    </location>
</feature>
<evidence type="ECO:0000256" key="6">
    <source>
        <dbReference type="SAM" id="Phobius"/>
    </source>
</evidence>
<sequence length="330" mass="35415">MAVDNSPRSVADATRFTSNTPHANAKARQTVASSNTSSPSAKAPAANSRTAMPPPRRPAPTSAPGIGGQKPESLDERVRRLRAAHLAARNHDVSKMDKVISSSRRFMDVAHKYTVMGLIGFSGLALLVTVYATVDMAVYNRKRRNEFFALQQQLETGSLESARLAYMTGTASEEQIALVEDATDKAKKAGMELPALLPTLQTASSAQYPTSTAERTVWPGESMQETSLSAADEVEAPKKKGITGWLFGSLKQEDTAAGAGSLSFSDEEAAASSRESRTSAAVHAVTEQKDALKDKARAAFDTEKENQRKGGPLDQVGLNAVEKKKSGWFW</sequence>
<evidence type="ECO:0000313" key="7">
    <source>
        <dbReference type="EMBL" id="KAK9413166.1"/>
    </source>
</evidence>
<name>A0ABR2UFA3_9PEZI</name>
<reference evidence="7 8" key="1">
    <citation type="journal article" date="2024" name="J. Plant Pathol.">
        <title>Sequence and assembly of the genome of Seiridium unicorne, isolate CBS 538.82, causal agent of cypress canker disease.</title>
        <authorList>
            <person name="Scali E."/>
            <person name="Rocca G.D."/>
            <person name="Danti R."/>
            <person name="Garbelotto M."/>
            <person name="Barberini S."/>
            <person name="Baroncelli R."/>
            <person name="Emiliani G."/>
        </authorList>
    </citation>
    <scope>NUCLEOTIDE SEQUENCE [LARGE SCALE GENOMIC DNA]</scope>
    <source>
        <strain evidence="7 8">BM-138-508</strain>
    </source>
</reference>
<dbReference type="EMBL" id="JARVKF010000442">
    <property type="protein sequence ID" value="KAK9413166.1"/>
    <property type="molecule type" value="Genomic_DNA"/>
</dbReference>
<comment type="caution">
    <text evidence="7">The sequence shown here is derived from an EMBL/GenBank/DDBJ whole genome shotgun (WGS) entry which is preliminary data.</text>
</comment>
<keyword evidence="4 6" id="KW-0472">Membrane</keyword>
<evidence type="ECO:0000256" key="2">
    <source>
        <dbReference type="ARBA" id="ARBA00022692"/>
    </source>
</evidence>
<comment type="subcellular location">
    <subcellularLocation>
        <location evidence="1">Membrane</location>
        <topology evidence="1">Single-pass membrane protein</topology>
    </subcellularLocation>
</comment>
<feature type="compositionally biased region" description="Low complexity" evidence="5">
    <location>
        <begin position="270"/>
        <end position="281"/>
    </location>
</feature>
<feature type="compositionally biased region" description="Low complexity" evidence="5">
    <location>
        <begin position="32"/>
        <end position="51"/>
    </location>
</feature>
<dbReference type="InterPro" id="IPR029208">
    <property type="entry name" value="COX14"/>
</dbReference>
<gene>
    <name evidence="7" type="ORF">SUNI508_12051</name>
</gene>
<feature type="region of interest" description="Disordered" evidence="5">
    <location>
        <begin position="267"/>
        <end position="293"/>
    </location>
</feature>
<proteinExistence type="predicted"/>
<organism evidence="7 8">
    <name type="scientific">Seiridium unicorne</name>
    <dbReference type="NCBI Taxonomy" id="138068"/>
    <lineage>
        <taxon>Eukaryota</taxon>
        <taxon>Fungi</taxon>
        <taxon>Dikarya</taxon>
        <taxon>Ascomycota</taxon>
        <taxon>Pezizomycotina</taxon>
        <taxon>Sordariomycetes</taxon>
        <taxon>Xylariomycetidae</taxon>
        <taxon>Amphisphaeriales</taxon>
        <taxon>Sporocadaceae</taxon>
        <taxon>Seiridium</taxon>
    </lineage>
</organism>
<accession>A0ABR2UFA3</accession>
<dbReference type="Proteomes" id="UP001408356">
    <property type="component" value="Unassembled WGS sequence"/>
</dbReference>
<keyword evidence="8" id="KW-1185">Reference proteome</keyword>
<evidence type="ECO:0000256" key="1">
    <source>
        <dbReference type="ARBA" id="ARBA00004167"/>
    </source>
</evidence>
<protein>
    <submittedName>
        <fullName evidence="7">Uncharacterized protein</fullName>
    </submittedName>
</protein>
<evidence type="ECO:0000256" key="5">
    <source>
        <dbReference type="SAM" id="MobiDB-lite"/>
    </source>
</evidence>
<keyword evidence="3 6" id="KW-1133">Transmembrane helix</keyword>
<evidence type="ECO:0000313" key="8">
    <source>
        <dbReference type="Proteomes" id="UP001408356"/>
    </source>
</evidence>